<reference evidence="2" key="2">
    <citation type="journal article" date="2013" name="Stand. Genomic Sci.">
        <title>Complete genome sequence of Desulfocapsa sulfexigens, a marine deltaproteobacterium specialized in disproportionating inorganic sulfur compounds.</title>
        <authorList>
            <person name="Finster K.W."/>
            <person name="Kjeldsen K.U."/>
            <person name="Kube M."/>
            <person name="Reinhardt R."/>
            <person name="Mussmann M."/>
            <person name="Amann R."/>
            <person name="Schreiber L."/>
        </authorList>
    </citation>
    <scope>NUCLEOTIDE SEQUENCE [LARGE SCALE GENOMIC DNA]</scope>
    <source>
        <strain evidence="2">DSM 10523 / SB164P1</strain>
    </source>
</reference>
<dbReference type="EMBL" id="FO203427">
    <property type="protein sequence ID" value="CCH48344.1"/>
    <property type="molecule type" value="Genomic_DNA"/>
</dbReference>
<keyword evidence="2" id="KW-1185">Reference proteome</keyword>
<evidence type="ECO:0000313" key="2">
    <source>
        <dbReference type="Proteomes" id="UP000011724"/>
    </source>
</evidence>
<dbReference type="PANTHER" id="PTHR43628:SF1">
    <property type="entry name" value="CHITIN SYNTHASE REGULATORY FACTOR 2-RELATED"/>
    <property type="match status" value="1"/>
</dbReference>
<protein>
    <submittedName>
        <fullName evidence="1">Putative Beta-lactamase</fullName>
        <ecNumber evidence="1">3.5.2.6</ecNumber>
    </submittedName>
</protein>
<dbReference type="Proteomes" id="UP000011724">
    <property type="component" value="Chromosome"/>
</dbReference>
<proteinExistence type="predicted"/>
<evidence type="ECO:0000313" key="1">
    <source>
        <dbReference type="EMBL" id="CCH48344.1"/>
    </source>
</evidence>
<dbReference type="HOGENOM" id="CLU_000288_36_8_7"/>
<dbReference type="PANTHER" id="PTHR43628">
    <property type="entry name" value="ACTIVATOR OF C KINASE PROTEIN 1-RELATED"/>
    <property type="match status" value="1"/>
</dbReference>
<sequence>MLKKIFRQFGQKQKEVLEDAVRLKDYMYEGYTAYNQGDYERAVSSLTAAYELGDTNAAYCLGRLHAHGRGTKKDAKRAFEYYSISAANGEMRAICELGGLYYDGRGVDRDFKKAYECFLSAAEMGDSKAQFWVAMMFARGDGTPKNYAMAFNWYQRAANQKRSVAYFELGKAFENGRGTEADNVQAYMWYNLGAYKDVDGSASARDRLEKYMDTNEVEEAQRLTSEWLNEAAKSKTDIKDKDGCDIES</sequence>
<dbReference type="SUPFAM" id="SSF81901">
    <property type="entry name" value="HCP-like"/>
    <property type="match status" value="1"/>
</dbReference>
<gene>
    <name evidence="1" type="ordered locus">BN4_11107</name>
</gene>
<dbReference type="SMART" id="SM00671">
    <property type="entry name" value="SEL1"/>
    <property type="match status" value="4"/>
</dbReference>
<name>M1WPG3_PSEP2</name>
<dbReference type="InterPro" id="IPR006597">
    <property type="entry name" value="Sel1-like"/>
</dbReference>
<dbReference type="InterPro" id="IPR052945">
    <property type="entry name" value="Mitotic_Regulator"/>
</dbReference>
<reference evidence="1 2" key="1">
    <citation type="journal article" date="2013" name="PLoS ONE">
        <title>The first genomic and proteomic characterization of a deep-sea sulfate reducer: insights into the piezophilic lifestyle of Desulfovibrio piezophilus.</title>
        <authorList>
            <person name="Pradel N."/>
            <person name="Ji B."/>
            <person name="Gimenez G."/>
            <person name="Talla E."/>
            <person name="Lenoble P."/>
            <person name="Garel M."/>
            <person name="Tamburini C."/>
            <person name="Fourquet P."/>
            <person name="Lebrun R."/>
            <person name="Bertin P."/>
            <person name="Denis Y."/>
            <person name="Pophillat M."/>
            <person name="Barbe V."/>
            <person name="Ollivier B."/>
            <person name="Dolla A."/>
        </authorList>
    </citation>
    <scope>NUCLEOTIDE SEQUENCE [LARGE SCALE GENOMIC DNA]</scope>
    <source>
        <strain evidence="2">DSM 10523 / SB164P1</strain>
    </source>
</reference>
<accession>M1WPG3</accession>
<dbReference type="GO" id="GO:0008800">
    <property type="term" value="F:beta-lactamase activity"/>
    <property type="evidence" value="ECO:0007669"/>
    <property type="project" value="UniProtKB-EC"/>
</dbReference>
<dbReference type="EC" id="3.5.2.6" evidence="1"/>
<dbReference type="PATRIC" id="fig|879567.3.peg.1145"/>
<dbReference type="Pfam" id="PF08238">
    <property type="entry name" value="Sel1"/>
    <property type="match status" value="4"/>
</dbReference>
<dbReference type="Gene3D" id="1.25.40.10">
    <property type="entry name" value="Tetratricopeptide repeat domain"/>
    <property type="match status" value="2"/>
</dbReference>
<dbReference type="eggNOG" id="COG0790">
    <property type="taxonomic scope" value="Bacteria"/>
</dbReference>
<keyword evidence="1" id="KW-0378">Hydrolase</keyword>
<dbReference type="AlphaFoldDB" id="M1WPG3"/>
<organism evidence="1 2">
    <name type="scientific">Pseudodesulfovibrio piezophilus (strain DSM 21447 / JCM 15486 / C1TLV30)</name>
    <name type="common">Desulfovibrio piezophilus</name>
    <dbReference type="NCBI Taxonomy" id="1322246"/>
    <lineage>
        <taxon>Bacteria</taxon>
        <taxon>Pseudomonadati</taxon>
        <taxon>Thermodesulfobacteriota</taxon>
        <taxon>Desulfovibrionia</taxon>
        <taxon>Desulfovibrionales</taxon>
        <taxon>Desulfovibrionaceae</taxon>
    </lineage>
</organism>
<dbReference type="RefSeq" id="WP_015414394.1">
    <property type="nucleotide sequence ID" value="NC_020409.1"/>
</dbReference>
<dbReference type="InterPro" id="IPR011990">
    <property type="entry name" value="TPR-like_helical_dom_sf"/>
</dbReference>
<dbReference type="STRING" id="1322246.BN4_11107"/>
<dbReference type="KEGG" id="dpi:BN4_11107"/>